<dbReference type="CDD" id="cd00198">
    <property type="entry name" value="vWFA"/>
    <property type="match status" value="1"/>
</dbReference>
<dbReference type="SUPFAM" id="SSF53300">
    <property type="entry name" value="vWA-like"/>
    <property type="match status" value="1"/>
</dbReference>
<organism evidence="3 4">
    <name type="scientific">Natribaculum luteum</name>
    <dbReference type="NCBI Taxonomy" id="1586232"/>
    <lineage>
        <taxon>Archaea</taxon>
        <taxon>Methanobacteriati</taxon>
        <taxon>Methanobacteriota</taxon>
        <taxon>Stenosarchaea group</taxon>
        <taxon>Halobacteria</taxon>
        <taxon>Halobacteriales</taxon>
        <taxon>Natrialbaceae</taxon>
        <taxon>Natribaculum</taxon>
    </lineage>
</organism>
<feature type="region of interest" description="Disordered" evidence="1">
    <location>
        <begin position="274"/>
        <end position="301"/>
    </location>
</feature>
<evidence type="ECO:0000256" key="1">
    <source>
        <dbReference type="SAM" id="MobiDB-lite"/>
    </source>
</evidence>
<protein>
    <submittedName>
        <fullName evidence="3">VWA domain-containing protein</fullName>
    </submittedName>
</protein>
<dbReference type="Proteomes" id="UP001595821">
    <property type="component" value="Unassembled WGS sequence"/>
</dbReference>
<dbReference type="AlphaFoldDB" id="A0ABD5P3Y3"/>
<proteinExistence type="predicted"/>
<dbReference type="InterPro" id="IPR002035">
    <property type="entry name" value="VWF_A"/>
</dbReference>
<accession>A0ABD5P3Y3</accession>
<dbReference type="RefSeq" id="WP_246976428.1">
    <property type="nucleotide sequence ID" value="NZ_CP095398.1"/>
</dbReference>
<sequence length="605" mass="67422">MELTPETSDTELVALSGEGEAIEETRRRLERLVNVLAKPRIHVAIDEDGAFARPAPEGHTAEYEIHVPKHPLGEPATGEQRSISARARIAILFHELGHVKYSDFSRFKERQARLSGPFRELFRTICNSAEDVAIERQMASEFSIGADFAVTNDAFRRLQDDMHRRYVELFFDADDEPLTYTVFEALTVLVQDSGFGRLDRQPAILDTSVDARCVHGEGRAALLEVLPEVRSMVEDVGSIPCGTRRVDRVFECFERIRPVLEDLPLVQLKRVQTREPRSFESETRDLGPAKRADDLADPDAGATVSVTTAVRETPTRDQSSLAAIDTLVDRLGTSDDDRQPPIEREARALLRTVRCDETPVEAVDVCEPDPGGQPPQRWFSAREAARALESDLRAQLRRLRRVSPDPGHRIGDIDPHRLVAASQGRSHVFRRRADGDDRDYSCLIVLDRSRSMFGDSIDAAEDATAQLVVALSSVGVDVSVLSLLSERPRLELPLGAQPRQYAQSIFSGRAQGGTPLSEAIAIGRDRLSQGSGSVPLMIVLTDGVPNNGEAYQRELDRCTFPVFGIYVTDTIKEHAAWFDRILYAEPSSVDRTLRDLARRLFRKPS</sequence>
<feature type="compositionally biased region" description="Basic and acidic residues" evidence="1">
    <location>
        <begin position="274"/>
        <end position="294"/>
    </location>
</feature>
<feature type="domain" description="VWFA" evidence="2">
    <location>
        <begin position="439"/>
        <end position="601"/>
    </location>
</feature>
<dbReference type="EMBL" id="JBHSDJ010000127">
    <property type="protein sequence ID" value="MFC4248724.1"/>
    <property type="molecule type" value="Genomic_DNA"/>
</dbReference>
<gene>
    <name evidence="3" type="ORF">ACFOZ7_17625</name>
</gene>
<evidence type="ECO:0000313" key="3">
    <source>
        <dbReference type="EMBL" id="MFC4248724.1"/>
    </source>
</evidence>
<reference evidence="3 4" key="1">
    <citation type="journal article" date="2014" name="Int. J. Syst. Evol. Microbiol.">
        <title>Complete genome sequence of Corynebacterium casei LMG S-19264T (=DSM 44701T), isolated from a smear-ripened cheese.</title>
        <authorList>
            <consortium name="US DOE Joint Genome Institute (JGI-PGF)"/>
            <person name="Walter F."/>
            <person name="Albersmeier A."/>
            <person name="Kalinowski J."/>
            <person name="Ruckert C."/>
        </authorList>
    </citation>
    <scope>NUCLEOTIDE SEQUENCE [LARGE SCALE GENOMIC DNA]</scope>
    <source>
        <strain evidence="3 4">IBRC-M 10912</strain>
    </source>
</reference>
<evidence type="ECO:0000313" key="4">
    <source>
        <dbReference type="Proteomes" id="UP001595821"/>
    </source>
</evidence>
<name>A0ABD5P3Y3_9EURY</name>
<dbReference type="Gene3D" id="3.40.50.410">
    <property type="entry name" value="von Willebrand factor, type A domain"/>
    <property type="match status" value="1"/>
</dbReference>
<dbReference type="GeneID" id="71856071"/>
<evidence type="ECO:0000259" key="2">
    <source>
        <dbReference type="SMART" id="SM00327"/>
    </source>
</evidence>
<comment type="caution">
    <text evidence="3">The sequence shown here is derived from an EMBL/GenBank/DDBJ whole genome shotgun (WGS) entry which is preliminary data.</text>
</comment>
<dbReference type="Pfam" id="PF13519">
    <property type="entry name" value="VWA_2"/>
    <property type="match status" value="1"/>
</dbReference>
<dbReference type="SMART" id="SM00327">
    <property type="entry name" value="VWA"/>
    <property type="match status" value="1"/>
</dbReference>
<dbReference type="InterPro" id="IPR036465">
    <property type="entry name" value="vWFA_dom_sf"/>
</dbReference>